<dbReference type="Gene3D" id="2.60.20.10">
    <property type="entry name" value="Crystallins"/>
    <property type="match status" value="1"/>
</dbReference>
<accession>A0A135UKA5</accession>
<name>A0A135UKA5_9PEZI</name>
<evidence type="ECO:0000313" key="2">
    <source>
        <dbReference type="EMBL" id="KXH60833.1"/>
    </source>
</evidence>
<dbReference type="OrthoDB" id="5401396at2759"/>
<organism evidence="2 3">
    <name type="scientific">Colletotrichum nymphaeae SA-01</name>
    <dbReference type="NCBI Taxonomy" id="1460502"/>
    <lineage>
        <taxon>Eukaryota</taxon>
        <taxon>Fungi</taxon>
        <taxon>Dikarya</taxon>
        <taxon>Ascomycota</taxon>
        <taxon>Pezizomycotina</taxon>
        <taxon>Sordariomycetes</taxon>
        <taxon>Hypocreomycetidae</taxon>
        <taxon>Glomerellales</taxon>
        <taxon>Glomerellaceae</taxon>
        <taxon>Colletotrichum</taxon>
        <taxon>Colletotrichum acutatum species complex</taxon>
    </lineage>
</organism>
<keyword evidence="3" id="KW-1185">Reference proteome</keyword>
<gene>
    <name evidence="2" type="ORF">CNYM01_09373</name>
</gene>
<reference evidence="2 3" key="1">
    <citation type="submission" date="2014-02" db="EMBL/GenBank/DDBJ databases">
        <title>The genome sequence of Colletotrichum nymphaeae SA-01.</title>
        <authorList>
            <person name="Baroncelli R."/>
            <person name="Thon M.R."/>
        </authorList>
    </citation>
    <scope>NUCLEOTIDE SEQUENCE [LARGE SCALE GENOMIC DNA]</scope>
    <source>
        <strain evidence="2 3">SA-01</strain>
    </source>
</reference>
<feature type="region of interest" description="Disordered" evidence="1">
    <location>
        <begin position="60"/>
        <end position="88"/>
    </location>
</feature>
<comment type="caution">
    <text evidence="2">The sequence shown here is derived from an EMBL/GenBank/DDBJ whole genome shotgun (WGS) entry which is preliminary data.</text>
</comment>
<protein>
    <submittedName>
        <fullName evidence="2">Uncharacterized protein</fullName>
    </submittedName>
</protein>
<dbReference type="EMBL" id="JEMN01000472">
    <property type="protein sequence ID" value="KXH60833.1"/>
    <property type="molecule type" value="Genomic_DNA"/>
</dbReference>
<evidence type="ECO:0000256" key="1">
    <source>
        <dbReference type="SAM" id="MobiDB-lite"/>
    </source>
</evidence>
<feature type="compositionally biased region" description="Polar residues" evidence="1">
    <location>
        <begin position="73"/>
        <end position="82"/>
    </location>
</feature>
<sequence length="252" mass="27708">MQGFRYRDWLYRGSLVKAAMSPIRRSSIPRQEGIEKDLRCSDSRDGLLSYLREQSRWRAKSRNYEKNDDTDSTIKPSTHPTYPSNSPSISIIFSPHHNTLHCKPSSQSSQSTRLTSPNPTILKMKSFTVMAIALLGLANAATIRICKDQTLGNCVTMDVGGCSTFPRTLRIPSDLLSLHASFLSALSKREAKNVILANFPGNMNDVVSSVDTGSATCTFFTDGSCGGASWTTRGLQNTVPSNFNDNLSSVRC</sequence>
<dbReference type="AlphaFoldDB" id="A0A135UKA5"/>
<proteinExistence type="predicted"/>
<evidence type="ECO:0000313" key="3">
    <source>
        <dbReference type="Proteomes" id="UP000070054"/>
    </source>
</evidence>
<dbReference type="Proteomes" id="UP000070054">
    <property type="component" value="Unassembled WGS sequence"/>
</dbReference>